<evidence type="ECO:0000313" key="1">
    <source>
        <dbReference type="EMBL" id="GGG07553.1"/>
    </source>
</evidence>
<comment type="caution">
    <text evidence="1">The sequence shown here is derived from an EMBL/GenBank/DDBJ whole genome shotgun (WGS) entry which is preliminary data.</text>
</comment>
<dbReference type="Proteomes" id="UP000644756">
    <property type="component" value="Unassembled WGS sequence"/>
</dbReference>
<protein>
    <submittedName>
        <fullName evidence="1">Uncharacterized protein</fullName>
    </submittedName>
</protein>
<dbReference type="RefSeq" id="WP_188531458.1">
    <property type="nucleotide sequence ID" value="NZ_BMGR01000008.1"/>
</dbReference>
<dbReference type="AlphaFoldDB" id="A0A917D1I3"/>
<name>A0A917D1I3_9BACL</name>
<reference evidence="1" key="2">
    <citation type="submission" date="2020-09" db="EMBL/GenBank/DDBJ databases">
        <authorList>
            <person name="Sun Q."/>
            <person name="Zhou Y."/>
        </authorList>
    </citation>
    <scope>NUCLEOTIDE SEQUENCE</scope>
    <source>
        <strain evidence="1">CGMCC 1.12987</strain>
    </source>
</reference>
<accession>A0A917D1I3</accession>
<proteinExistence type="predicted"/>
<dbReference type="Pfam" id="PF13048">
    <property type="entry name" value="DUF3908"/>
    <property type="match status" value="1"/>
</dbReference>
<sequence>MDINTFINRIVGEAYNVSYAFRQIAVVLRQLIQDSNAKHILYPKGLFIKDSNEEVYIFESNGVMRFSVKDHSVSVETWKYLDIQKLELSLSPRNNQHNKTLSICFSNGDVIKLDSCNDTNDHWSHNYAEKLLELFQWLRSYAK</sequence>
<keyword evidence="2" id="KW-1185">Reference proteome</keyword>
<dbReference type="EMBL" id="BMGR01000008">
    <property type="protein sequence ID" value="GGG07553.1"/>
    <property type="molecule type" value="Genomic_DNA"/>
</dbReference>
<organism evidence="1 2">
    <name type="scientific">Paenibacillus abyssi</name>
    <dbReference type="NCBI Taxonomy" id="1340531"/>
    <lineage>
        <taxon>Bacteria</taxon>
        <taxon>Bacillati</taxon>
        <taxon>Bacillota</taxon>
        <taxon>Bacilli</taxon>
        <taxon>Bacillales</taxon>
        <taxon>Paenibacillaceae</taxon>
        <taxon>Paenibacillus</taxon>
    </lineage>
</organism>
<evidence type="ECO:0000313" key="2">
    <source>
        <dbReference type="Proteomes" id="UP000644756"/>
    </source>
</evidence>
<dbReference type="InterPro" id="IPR025020">
    <property type="entry name" value="DUF3908"/>
</dbReference>
<gene>
    <name evidence="1" type="ORF">GCM10010916_25550</name>
</gene>
<reference evidence="1" key="1">
    <citation type="journal article" date="2014" name="Int. J. Syst. Evol. Microbiol.">
        <title>Complete genome sequence of Corynebacterium casei LMG S-19264T (=DSM 44701T), isolated from a smear-ripened cheese.</title>
        <authorList>
            <consortium name="US DOE Joint Genome Institute (JGI-PGF)"/>
            <person name="Walter F."/>
            <person name="Albersmeier A."/>
            <person name="Kalinowski J."/>
            <person name="Ruckert C."/>
        </authorList>
    </citation>
    <scope>NUCLEOTIDE SEQUENCE</scope>
    <source>
        <strain evidence="1">CGMCC 1.12987</strain>
    </source>
</reference>